<gene>
    <name evidence="4" type="ORF">Q5H94_14780</name>
</gene>
<comment type="caution">
    <text evidence="4">The sequence shown here is derived from an EMBL/GenBank/DDBJ whole genome shotgun (WGS) entry which is preliminary data.</text>
</comment>
<name>A0ABT9A183_9SPHN</name>
<sequence length="326" mass="35469">MIEDSESRIRREAADWWSRLRTSDRAEVRAAFEAWRTEDPAHDAAYLRLERRWDQSAFIANAGVSRSRNLDLARPLWTRPGARVAALAAAIFLAVGLGALVIHRSGSGLGSLAETRYVTAPGEVRIVTLANGAHVVLDGDTAVALRSSSAETAARLERGRARFASPLSGGPRFVVAVDDRAFTSPSGEFDIDVGPHLVSAVLWRGSLDASDGPAAIKPARSWPLRAGRRVSFVASGEAREEAAPRALRDWTQGMLSFEATRLADAVDIIDRYCRPRIEVADDLADLRLTGGFRARDCAGFTKTVTTMFHARVVRVADGTLRIVKKP</sequence>
<proteinExistence type="predicted"/>
<organism evidence="4 5">
    <name type="scientific">Sphingomonas immobilis</name>
    <dbReference type="NCBI Taxonomy" id="3063997"/>
    <lineage>
        <taxon>Bacteria</taxon>
        <taxon>Pseudomonadati</taxon>
        <taxon>Pseudomonadota</taxon>
        <taxon>Alphaproteobacteria</taxon>
        <taxon>Sphingomonadales</taxon>
        <taxon>Sphingomonadaceae</taxon>
        <taxon>Sphingomonas</taxon>
    </lineage>
</organism>
<feature type="domain" description="FecR protein" evidence="2">
    <location>
        <begin position="116"/>
        <end position="194"/>
    </location>
</feature>
<dbReference type="Gene3D" id="2.60.120.1440">
    <property type="match status" value="1"/>
</dbReference>
<dbReference type="InterPro" id="IPR012373">
    <property type="entry name" value="Ferrdict_sens_TM"/>
</dbReference>
<keyword evidence="1" id="KW-1133">Transmembrane helix</keyword>
<dbReference type="PANTHER" id="PTHR30273">
    <property type="entry name" value="PERIPLASMIC SIGNAL SENSOR AND SIGMA FACTOR ACTIVATOR FECR-RELATED"/>
    <property type="match status" value="1"/>
</dbReference>
<dbReference type="PIRSF" id="PIRSF018266">
    <property type="entry name" value="FecR"/>
    <property type="match status" value="1"/>
</dbReference>
<keyword evidence="1" id="KW-0472">Membrane</keyword>
<reference evidence="4" key="1">
    <citation type="submission" date="2023-07" db="EMBL/GenBank/DDBJ databases">
        <authorList>
            <person name="Kim M.K."/>
        </authorList>
    </citation>
    <scope>NUCLEOTIDE SEQUENCE</scope>
    <source>
        <strain evidence="4">CA1-15</strain>
    </source>
</reference>
<keyword evidence="1" id="KW-0812">Transmembrane</keyword>
<protein>
    <submittedName>
        <fullName evidence="4">DUF4880 domain-containing protein</fullName>
    </submittedName>
</protein>
<accession>A0ABT9A183</accession>
<dbReference type="InterPro" id="IPR006860">
    <property type="entry name" value="FecR"/>
</dbReference>
<feature type="transmembrane region" description="Helical" evidence="1">
    <location>
        <begin position="84"/>
        <end position="102"/>
    </location>
</feature>
<evidence type="ECO:0000259" key="2">
    <source>
        <dbReference type="Pfam" id="PF04773"/>
    </source>
</evidence>
<dbReference type="InterPro" id="IPR032623">
    <property type="entry name" value="FecR_N"/>
</dbReference>
<dbReference type="RefSeq" id="WP_304562050.1">
    <property type="nucleotide sequence ID" value="NZ_JAUQSZ010000010.1"/>
</dbReference>
<dbReference type="Pfam" id="PF16220">
    <property type="entry name" value="DUF4880"/>
    <property type="match status" value="1"/>
</dbReference>
<dbReference type="Proteomes" id="UP001176468">
    <property type="component" value="Unassembled WGS sequence"/>
</dbReference>
<keyword evidence="5" id="KW-1185">Reference proteome</keyword>
<evidence type="ECO:0000259" key="3">
    <source>
        <dbReference type="Pfam" id="PF16220"/>
    </source>
</evidence>
<dbReference type="Pfam" id="PF04773">
    <property type="entry name" value="FecR"/>
    <property type="match status" value="1"/>
</dbReference>
<feature type="domain" description="FecR N-terminal" evidence="3">
    <location>
        <begin position="11"/>
        <end position="51"/>
    </location>
</feature>
<dbReference type="EMBL" id="JAUQSZ010000010">
    <property type="protein sequence ID" value="MDO7843596.1"/>
    <property type="molecule type" value="Genomic_DNA"/>
</dbReference>
<evidence type="ECO:0000256" key="1">
    <source>
        <dbReference type="SAM" id="Phobius"/>
    </source>
</evidence>
<evidence type="ECO:0000313" key="5">
    <source>
        <dbReference type="Proteomes" id="UP001176468"/>
    </source>
</evidence>
<dbReference type="PANTHER" id="PTHR30273:SF2">
    <property type="entry name" value="PROTEIN FECR"/>
    <property type="match status" value="1"/>
</dbReference>
<evidence type="ECO:0000313" key="4">
    <source>
        <dbReference type="EMBL" id="MDO7843596.1"/>
    </source>
</evidence>